<accession>A0ACB8WSK2</accession>
<evidence type="ECO:0000313" key="2">
    <source>
        <dbReference type="Proteomes" id="UP000831701"/>
    </source>
</evidence>
<keyword evidence="2" id="KW-1185">Reference proteome</keyword>
<evidence type="ECO:0000313" key="1">
    <source>
        <dbReference type="EMBL" id="KAI3369668.1"/>
    </source>
</evidence>
<dbReference type="EMBL" id="CM041537">
    <property type="protein sequence ID" value="KAI3369668.1"/>
    <property type="molecule type" value="Genomic_DNA"/>
</dbReference>
<sequence>MSPGEVLTDVEPRRNLKLLTLSTVVPLMETPRVHDQLSVGRLIVARWFLGNAVQKPNYNKPWFNFSPCCSDAQVYFKLCQYAVTSLLGVVTVSPLPPSSLLFTPPESDERQFLMNPLTATLAGTKPTQRDVGALFPVLGGHVDLIVCGMSVKLRFDSPSDGGLVHRSRSFTGFSSLTGRRRPPSARNSLRSKAVTGGKSPRMHLSPSRGGGAVWSLQPDQVDRVFQALRKGLKEFVEGHQAEMDFLSSQQRETKRNSRLAFLYDLEKKPSCHMFAFTGDKSTGAIHTKIGVSNEQGGGAVRDVLHPVEVVSGGGQHEEGLLAVPILPGIQRESAGAQSQPQTQPAGKATIRDSSGDPGPRGPQASRDIVSPACPGSSPRPPPGGTCLETPHGPGGVGIRPKPPPGGIRNRCPSHLPPHLLSSREGAASHPISRMTPSHPAEETHFGGRQILSTILLTFDSETMTNNSKSPHLRAQGARSVQAADQQQGYPQTQKGNGVNRRSPWATPVQPLNPGNWVPGAQVTVGGEEGNKEKDIRKHVKSITAKADMSVMEGELEILLGELHIKMKGLIGFARLCPGDQYEVVVRLGRQRWRIRGRIESDDTQSWDEEEMVFLPHIHHNFEIKVTEAKGLGWLLVGMVTCASADFFVARPQLMLVDITELGTIKLQLEVTWNPFDSTEKMRPLSVSRQSVSSRKSSVYSWTAPSTPSFTEKYFISMVRELQDREGSLPSLESKSRHNRGGVSLLSYLSNPSHAAVTPNHSPQSPYSPSRTRAHSYPSSPSQGTSLGGSQTQLSLGEEGSLEVSAEEGERRARTDGEEEWGSVMDTRSTPAESKTGSLLALQMCSTPDILRKNTGEPHPESLALRPDTVSAQDSPDRPSYSAPASPTPPAPPPAVNASLPSPAAAPSGRPAVSSAQRRAQAVRLGALIAELEKTLQNQSCSEKELRALDHQILHLATILKNDLSLLKSSSSEETLAVEEVLGSFDFLSHDLNADDDTSCLGSLRLKESGISSLQQSTLRSLGLGSNSQSASDEELVIAPLTSGNLGLDQALEIHLDICLILLQMIKTTNFSPSQRELLEEMSLQAEVLDGVSCLLLEKNDNISAADILPKAQRRRDVLLFWDECVNDSSSPFCCSADSFSRTLKKRYTHKVKAKQPGQSEKVFSQLLQQLQAACRTVPSPRPVCSPERVTLFQLSVYLKRWSIQELGEHISRLSKEEYVLSALRSPKRRRALNKMRGRRITELLPLGCTLQSLAALQIDSNYKVCKAAANCLYRAAGCKTFRNKAVVYYTEGLKSTDVQIQQGSCLALKCLRATESVDHIADLWRSADEDLCSAARETVLSFGKKGYVAFQRMDQLYTEMQEEAYQNQETEITFL</sequence>
<name>A0ACB8WSK2_9TELE</name>
<comment type="caution">
    <text evidence="1">The sequence shown here is derived from an EMBL/GenBank/DDBJ whole genome shotgun (WGS) entry which is preliminary data.</text>
</comment>
<organism evidence="1 2">
    <name type="scientific">Scortum barcoo</name>
    <name type="common">barcoo grunter</name>
    <dbReference type="NCBI Taxonomy" id="214431"/>
    <lineage>
        <taxon>Eukaryota</taxon>
        <taxon>Metazoa</taxon>
        <taxon>Chordata</taxon>
        <taxon>Craniata</taxon>
        <taxon>Vertebrata</taxon>
        <taxon>Euteleostomi</taxon>
        <taxon>Actinopterygii</taxon>
        <taxon>Neopterygii</taxon>
        <taxon>Teleostei</taxon>
        <taxon>Neoteleostei</taxon>
        <taxon>Acanthomorphata</taxon>
        <taxon>Eupercaria</taxon>
        <taxon>Centrarchiformes</taxon>
        <taxon>Terapontoidei</taxon>
        <taxon>Terapontidae</taxon>
        <taxon>Scortum</taxon>
    </lineage>
</organism>
<dbReference type="Proteomes" id="UP000831701">
    <property type="component" value="Chromosome 7"/>
</dbReference>
<proteinExistence type="predicted"/>
<gene>
    <name evidence="1" type="ORF">L3Q82_024510</name>
</gene>
<reference evidence="1" key="1">
    <citation type="submission" date="2022-04" db="EMBL/GenBank/DDBJ databases">
        <title>Jade perch genome.</title>
        <authorList>
            <person name="Chao B."/>
        </authorList>
    </citation>
    <scope>NUCLEOTIDE SEQUENCE</scope>
    <source>
        <strain evidence="1">CB-2022</strain>
    </source>
</reference>
<protein>
    <submittedName>
        <fullName evidence="1">Uncharacterized protein</fullName>
    </submittedName>
</protein>